<dbReference type="Pfam" id="PF05016">
    <property type="entry name" value="ParE_toxin"/>
    <property type="match status" value="1"/>
</dbReference>
<keyword evidence="2" id="KW-1277">Toxin-antitoxin system</keyword>
<sequence length="98" mass="11729">MTQAIFHPAARRELEEAIDYYNAERQGLGKEFREEVQRVLALLTRFPRLGQVVRGSVRRMQLSRFPYHIYYRLLESDNLRILAVAHNRQRPGYWVGRQ</sequence>
<dbReference type="EMBL" id="AZHW01000586">
    <property type="protein sequence ID" value="ETW98101.1"/>
    <property type="molecule type" value="Genomic_DNA"/>
</dbReference>
<accession>W4LL73</accession>
<dbReference type="InterPro" id="IPR051803">
    <property type="entry name" value="TA_system_RelE-like_toxin"/>
</dbReference>
<dbReference type="InterPro" id="IPR035093">
    <property type="entry name" value="RelE/ParE_toxin_dom_sf"/>
</dbReference>
<comment type="caution">
    <text evidence="3">The sequence shown here is derived from an EMBL/GenBank/DDBJ whole genome shotgun (WGS) entry which is preliminary data.</text>
</comment>
<dbReference type="Gene3D" id="3.30.2310.20">
    <property type="entry name" value="RelE-like"/>
    <property type="match status" value="1"/>
</dbReference>
<dbReference type="InterPro" id="IPR007712">
    <property type="entry name" value="RelE/ParE_toxin"/>
</dbReference>
<name>W4LL73_ENTF1</name>
<dbReference type="PANTHER" id="PTHR33755">
    <property type="entry name" value="TOXIN PARE1-RELATED"/>
    <property type="match status" value="1"/>
</dbReference>
<dbReference type="PANTHER" id="PTHR33755:SF8">
    <property type="entry name" value="TOXIN PARE2"/>
    <property type="match status" value="1"/>
</dbReference>
<keyword evidence="4" id="KW-1185">Reference proteome</keyword>
<dbReference type="Proteomes" id="UP000019141">
    <property type="component" value="Unassembled WGS sequence"/>
</dbReference>
<gene>
    <name evidence="3" type="ORF">ETSY1_20135</name>
</gene>
<comment type="similarity">
    <text evidence="1">Belongs to the RelE toxin family.</text>
</comment>
<evidence type="ECO:0000313" key="4">
    <source>
        <dbReference type="Proteomes" id="UP000019141"/>
    </source>
</evidence>
<evidence type="ECO:0000256" key="1">
    <source>
        <dbReference type="ARBA" id="ARBA00006226"/>
    </source>
</evidence>
<organism evidence="3 4">
    <name type="scientific">Entotheonella factor</name>
    <dbReference type="NCBI Taxonomy" id="1429438"/>
    <lineage>
        <taxon>Bacteria</taxon>
        <taxon>Pseudomonadati</taxon>
        <taxon>Nitrospinota/Tectimicrobiota group</taxon>
        <taxon>Candidatus Tectimicrobiota</taxon>
        <taxon>Candidatus Entotheonellia</taxon>
        <taxon>Candidatus Entotheonellales</taxon>
        <taxon>Candidatus Entotheonellaceae</taxon>
        <taxon>Candidatus Entotheonella</taxon>
    </lineage>
</organism>
<proteinExistence type="inferred from homology"/>
<evidence type="ECO:0000256" key="2">
    <source>
        <dbReference type="ARBA" id="ARBA00022649"/>
    </source>
</evidence>
<evidence type="ECO:0008006" key="5">
    <source>
        <dbReference type="Google" id="ProtNLM"/>
    </source>
</evidence>
<dbReference type="AlphaFoldDB" id="W4LL73"/>
<evidence type="ECO:0000313" key="3">
    <source>
        <dbReference type="EMBL" id="ETW98101.1"/>
    </source>
</evidence>
<reference evidence="3 4" key="1">
    <citation type="journal article" date="2014" name="Nature">
        <title>An environmental bacterial taxon with a large and distinct metabolic repertoire.</title>
        <authorList>
            <person name="Wilson M.C."/>
            <person name="Mori T."/>
            <person name="Ruckert C."/>
            <person name="Uria A.R."/>
            <person name="Helf M.J."/>
            <person name="Takada K."/>
            <person name="Gernert C."/>
            <person name="Steffens U.A."/>
            <person name="Heycke N."/>
            <person name="Schmitt S."/>
            <person name="Rinke C."/>
            <person name="Helfrich E.J."/>
            <person name="Brachmann A.O."/>
            <person name="Gurgui C."/>
            <person name="Wakimoto T."/>
            <person name="Kracht M."/>
            <person name="Crusemann M."/>
            <person name="Hentschel U."/>
            <person name="Abe I."/>
            <person name="Matsunaga S."/>
            <person name="Kalinowski J."/>
            <person name="Takeyama H."/>
            <person name="Piel J."/>
        </authorList>
    </citation>
    <scope>NUCLEOTIDE SEQUENCE [LARGE SCALE GENOMIC DNA]</scope>
    <source>
        <strain evidence="4">TSY1</strain>
    </source>
</reference>
<dbReference type="HOGENOM" id="CLU_147162_7_0_7"/>
<protein>
    <recommendedName>
        <fullName evidence="5">Plasmid stabilization protein</fullName>
    </recommendedName>
</protein>